<protein>
    <submittedName>
        <fullName evidence="3">HalOD1 output domain-containing protein</fullName>
    </submittedName>
</protein>
<dbReference type="Proteomes" id="UP001596398">
    <property type="component" value="Unassembled WGS sequence"/>
</dbReference>
<dbReference type="RefSeq" id="WP_276233769.1">
    <property type="nucleotide sequence ID" value="NZ_CP119802.1"/>
</dbReference>
<evidence type="ECO:0000259" key="2">
    <source>
        <dbReference type="Pfam" id="PF18545"/>
    </source>
</evidence>
<feature type="region of interest" description="Disordered" evidence="1">
    <location>
        <begin position="1"/>
        <end position="25"/>
    </location>
</feature>
<dbReference type="EMBL" id="JBHTAP010000001">
    <property type="protein sequence ID" value="MFC7235632.1"/>
    <property type="molecule type" value="Genomic_DNA"/>
</dbReference>
<dbReference type="AlphaFoldDB" id="A0ABD5ZQU2"/>
<feature type="domain" description="Halobacterial output" evidence="2">
    <location>
        <begin position="29"/>
        <end position="102"/>
    </location>
</feature>
<dbReference type="GeneID" id="79267329"/>
<evidence type="ECO:0000256" key="1">
    <source>
        <dbReference type="SAM" id="MobiDB-lite"/>
    </source>
</evidence>
<gene>
    <name evidence="3" type="ORF">ACFQJ4_09935</name>
</gene>
<dbReference type="Pfam" id="PF18545">
    <property type="entry name" value="HalOD1"/>
    <property type="match status" value="1"/>
</dbReference>
<evidence type="ECO:0000313" key="3">
    <source>
        <dbReference type="EMBL" id="MFC7235632.1"/>
    </source>
</evidence>
<evidence type="ECO:0000313" key="4">
    <source>
        <dbReference type="Proteomes" id="UP001596398"/>
    </source>
</evidence>
<keyword evidence="4" id="KW-1185">Reference proteome</keyword>
<accession>A0ABD5ZQU2</accession>
<sequence>MDDSRNGSTPGPCPPTTDYRAYHDPDGTAKLSTAVTHALADAMEQDVTEAGFVLFDTIDPDALDRLFSPSHETETPSLGHAAFVVDDYRVTVYSTGEIVITPPGGPTASGPVRP</sequence>
<reference evidence="3 4" key="1">
    <citation type="journal article" date="2019" name="Int. J. Syst. Evol. Microbiol.">
        <title>The Global Catalogue of Microorganisms (GCM) 10K type strain sequencing project: providing services to taxonomists for standard genome sequencing and annotation.</title>
        <authorList>
            <consortium name="The Broad Institute Genomics Platform"/>
            <consortium name="The Broad Institute Genome Sequencing Center for Infectious Disease"/>
            <person name="Wu L."/>
            <person name="Ma J."/>
        </authorList>
    </citation>
    <scope>NUCLEOTIDE SEQUENCE [LARGE SCALE GENOMIC DNA]</scope>
    <source>
        <strain evidence="3 4">DT85</strain>
    </source>
</reference>
<dbReference type="InterPro" id="IPR040624">
    <property type="entry name" value="HalOD1"/>
</dbReference>
<comment type="caution">
    <text evidence="3">The sequence shown here is derived from an EMBL/GenBank/DDBJ whole genome shotgun (WGS) entry which is preliminary data.</text>
</comment>
<organism evidence="3 4">
    <name type="scientific">Halosegnis marinus</name>
    <dbReference type="NCBI Taxonomy" id="3034023"/>
    <lineage>
        <taxon>Archaea</taxon>
        <taxon>Methanobacteriati</taxon>
        <taxon>Methanobacteriota</taxon>
        <taxon>Stenosarchaea group</taxon>
        <taxon>Halobacteria</taxon>
        <taxon>Halobacteriales</taxon>
        <taxon>Natronomonadaceae</taxon>
        <taxon>Halosegnis</taxon>
    </lineage>
</organism>
<name>A0ABD5ZQU2_9EURY</name>
<proteinExistence type="predicted"/>